<dbReference type="GO" id="GO:0003677">
    <property type="term" value="F:DNA binding"/>
    <property type="evidence" value="ECO:0007669"/>
    <property type="project" value="UniProtKB-KW"/>
</dbReference>
<dbReference type="OrthoDB" id="10051656at2759"/>
<organism evidence="3 5">
    <name type="scientific">Didymodactylos carnosus</name>
    <dbReference type="NCBI Taxonomy" id="1234261"/>
    <lineage>
        <taxon>Eukaryota</taxon>
        <taxon>Metazoa</taxon>
        <taxon>Spiralia</taxon>
        <taxon>Gnathifera</taxon>
        <taxon>Rotifera</taxon>
        <taxon>Eurotatoria</taxon>
        <taxon>Bdelloidea</taxon>
        <taxon>Philodinida</taxon>
        <taxon>Philodinidae</taxon>
        <taxon>Didymodactylos</taxon>
    </lineage>
</organism>
<gene>
    <name evidence="3" type="ORF">GPM918_LOCUS14915</name>
    <name evidence="4" type="ORF">SRO942_LOCUS14915</name>
</gene>
<evidence type="ECO:0000313" key="4">
    <source>
        <dbReference type="EMBL" id="CAF3794951.1"/>
    </source>
</evidence>
<dbReference type="InterPro" id="IPR009057">
    <property type="entry name" value="Homeodomain-like_sf"/>
</dbReference>
<evidence type="ECO:0000313" key="5">
    <source>
        <dbReference type="Proteomes" id="UP000663829"/>
    </source>
</evidence>
<dbReference type="Proteomes" id="UP000681722">
    <property type="component" value="Unassembled WGS sequence"/>
</dbReference>
<dbReference type="InterPro" id="IPR006600">
    <property type="entry name" value="HTH_CenpB_DNA-bd_dom"/>
</dbReference>
<evidence type="ECO:0000313" key="3">
    <source>
        <dbReference type="EMBL" id="CAF1023682.1"/>
    </source>
</evidence>
<evidence type="ECO:0000259" key="2">
    <source>
        <dbReference type="SMART" id="SM00674"/>
    </source>
</evidence>
<evidence type="ECO:0000256" key="1">
    <source>
        <dbReference type="ARBA" id="ARBA00023125"/>
    </source>
</evidence>
<comment type="caution">
    <text evidence="3">The sequence shown here is derived from an EMBL/GenBank/DDBJ whole genome shotgun (WGS) entry which is preliminary data.</text>
</comment>
<keyword evidence="5" id="KW-1185">Reference proteome</keyword>
<dbReference type="EMBL" id="CAJOBC010003663">
    <property type="protein sequence ID" value="CAF3794951.1"/>
    <property type="molecule type" value="Genomic_DNA"/>
</dbReference>
<protein>
    <recommendedName>
        <fullName evidence="2">HTH CENPB-type domain-containing protein</fullName>
    </recommendedName>
</protein>
<dbReference type="SMART" id="SM00674">
    <property type="entry name" value="CENPB"/>
    <property type="match status" value="1"/>
</dbReference>
<keyword evidence="1" id="KW-0238">DNA-binding</keyword>
<accession>A0A814ICB7</accession>
<dbReference type="EMBL" id="CAJNOQ010003663">
    <property type="protein sequence ID" value="CAF1023682.1"/>
    <property type="molecule type" value="Genomic_DNA"/>
</dbReference>
<dbReference type="AlphaFoldDB" id="A0A814ICB7"/>
<name>A0A814ICB7_9BILA</name>
<reference evidence="3" key="1">
    <citation type="submission" date="2021-02" db="EMBL/GenBank/DDBJ databases">
        <authorList>
            <person name="Nowell W R."/>
        </authorList>
    </citation>
    <scope>NUCLEOTIDE SEQUENCE</scope>
</reference>
<dbReference type="Proteomes" id="UP000663829">
    <property type="component" value="Unassembled WGS sequence"/>
</dbReference>
<sequence>MLTFELLIDSTEMKQEETLETADYNDEQDEDVNVEEFAEVPDNIIEDEIYPYKKACEIVQVANNHTFSAVNRRYRILPSPFTLVKHGQQLRRIRKYVNTHGTRKQKLQQIDELVFSEFVQAREKCLPIHDNDLKRTAIRKAKDVNVTGFTASKHRISNFKRRFHIICRKVTKLVTQHHESTGKFDPRVLKTIYQAPNIHVTCRKSGKLTKSHIEYWARNVLRPSLKQKCSLLVDSWLEQTDDESYEKAFTDQITCERMDIPLKITADIQPRYKYLFRQWKYLRQKCFDRVMIDQLPIDMRSRNNTLKMHSLIHNQLASRRFWPMVQYAWYICGYRSEDPGKFENIQELV</sequence>
<dbReference type="SUPFAM" id="SSF46689">
    <property type="entry name" value="Homeodomain-like"/>
    <property type="match status" value="1"/>
</dbReference>
<proteinExistence type="predicted"/>
<dbReference type="Gene3D" id="1.10.10.60">
    <property type="entry name" value="Homeodomain-like"/>
    <property type="match status" value="1"/>
</dbReference>
<feature type="domain" description="HTH CENPB-type" evidence="2">
    <location>
        <begin position="104"/>
        <end position="169"/>
    </location>
</feature>